<sequence length="280" mass="31121">MEKSFTFRFYNISRDDPGKPAMVDVLRQAAGEPDKLKREQKLAQDITIRLEELQDDGADAVIGEFVRCQDTNLPSELDGATRKPLTAKKLGHSVVFRLNHKKGVIGIQHDPRIVSLGRILEYLHAYHAAAFYTVEPRLDPKAWQKFKKGSVRKLALRIASPDTMADLGGTDNAASTGIRSLAEAYDAPTIGIELSMGHRKGFLSNAIFDFADKLANSLGPTARLDKLTAITVINDETEVLDLIEERQMLKDTLAIDDRDPVKNYQVKTAYLAAEMKRIVG</sequence>
<accession>A0A6P0DNQ7</accession>
<reference evidence="1 2" key="1">
    <citation type="submission" date="2020-01" db="EMBL/GenBank/DDBJ databases">
        <title>Rhizobium genotypes associated with high levels of biological nitrogen fixation by grain legumes in a temperate-maritime cropping system.</title>
        <authorList>
            <person name="Maluk M."/>
            <person name="Francesc Ferrando Molina F."/>
            <person name="Lopez Del Egido L."/>
            <person name="Lafos M."/>
            <person name="Langarica-Fuentes A."/>
            <person name="Gebre Yohannes G."/>
            <person name="Young M.W."/>
            <person name="Martin P."/>
            <person name="Gantlett R."/>
            <person name="Kenicer G."/>
            <person name="Hawes C."/>
            <person name="Begg G.S."/>
            <person name="Quilliam R.S."/>
            <person name="Squire G.R."/>
            <person name="Poole P.S."/>
            <person name="Young P.W."/>
            <person name="Iannetta P.M."/>
            <person name="James E.K."/>
        </authorList>
    </citation>
    <scope>NUCLEOTIDE SEQUENCE [LARGE SCALE GENOMIC DNA]</scope>
    <source>
        <strain evidence="1 2">JHI944</strain>
    </source>
</reference>
<evidence type="ECO:0000313" key="1">
    <source>
        <dbReference type="EMBL" id="NEK53225.1"/>
    </source>
</evidence>
<dbReference type="Proteomes" id="UP000471409">
    <property type="component" value="Unassembled WGS sequence"/>
</dbReference>
<dbReference type="AlphaFoldDB" id="A0A6P0DNQ7"/>
<evidence type="ECO:0000313" key="2">
    <source>
        <dbReference type="Proteomes" id="UP000471409"/>
    </source>
</evidence>
<dbReference type="EMBL" id="WXXP01000013">
    <property type="protein sequence ID" value="NEK53225.1"/>
    <property type="molecule type" value="Genomic_DNA"/>
</dbReference>
<dbReference type="RefSeq" id="WP_164000145.1">
    <property type="nucleotide sequence ID" value="NZ_WXXP01000013.1"/>
</dbReference>
<proteinExistence type="predicted"/>
<gene>
    <name evidence="1" type="ORF">GUK36_27780</name>
</gene>
<protein>
    <submittedName>
        <fullName evidence="1">Uncharacterized protein</fullName>
    </submittedName>
</protein>
<name>A0A6P0DNQ7_RHILE</name>
<organism evidence="1 2">
    <name type="scientific">Rhizobium leguminosarum</name>
    <dbReference type="NCBI Taxonomy" id="384"/>
    <lineage>
        <taxon>Bacteria</taxon>
        <taxon>Pseudomonadati</taxon>
        <taxon>Pseudomonadota</taxon>
        <taxon>Alphaproteobacteria</taxon>
        <taxon>Hyphomicrobiales</taxon>
        <taxon>Rhizobiaceae</taxon>
        <taxon>Rhizobium/Agrobacterium group</taxon>
        <taxon>Rhizobium</taxon>
    </lineage>
</organism>
<comment type="caution">
    <text evidence="1">The sequence shown here is derived from an EMBL/GenBank/DDBJ whole genome shotgun (WGS) entry which is preliminary data.</text>
</comment>